<feature type="active site" description="Charge relay system; for autoendoproteolytic cleavage activity" evidence="12">
    <location>
        <position position="169"/>
    </location>
</feature>
<feature type="chain" id="PRO_5044925313" description="Phosphatidylserine decarboxylase beta chain" evidence="12">
    <location>
        <begin position="1"/>
        <end position="255"/>
    </location>
</feature>
<feature type="active site" description="Schiff-base intermediate with substrate; via pyruvic acid; for decarboxylase activity" evidence="12">
    <location>
        <position position="256"/>
    </location>
</feature>
<comment type="caution">
    <text evidence="13">The sequence shown here is derived from an EMBL/GenBank/DDBJ whole genome shotgun (WGS) entry which is preliminary data.</text>
</comment>
<dbReference type="RefSeq" id="WP_406787975.1">
    <property type="nucleotide sequence ID" value="NZ_JBJIAA010000010.1"/>
</dbReference>
<evidence type="ECO:0000256" key="6">
    <source>
        <dbReference type="ARBA" id="ARBA00023136"/>
    </source>
</evidence>
<evidence type="ECO:0000256" key="10">
    <source>
        <dbReference type="ARBA" id="ARBA00023264"/>
    </source>
</evidence>
<sequence length="294" mass="33912">MIKFYNRKLKEYEIELVAGEKYLNWIYSSRVGMNLLELFVKKKAFSKLYGLYCDTKMSKSKIDAFIKDLNIDMSLVEKTQDEFSSFNDFFTRKLKTNARPFSDEKNILISPADGRMFAYENIDLNNIMQIKGVNYSLFELINDKNTASKYVGGTCLIFRLCPTDYHRFHFIDNGVCEKSNKINGSYYSVNPVALKRIPKLFCENKREWSVFHSENFKDILYVEVGATCVGSILQTYTPGSRIKKGDEKGYFKFGGSTVVIFLEKNVAKIDEDIVNQTELGYETKILMGEKIGSK</sequence>
<dbReference type="PANTHER" id="PTHR10067">
    <property type="entry name" value="PHOSPHATIDYLSERINE DECARBOXYLASE"/>
    <property type="match status" value="1"/>
</dbReference>
<comment type="subcellular location">
    <subcellularLocation>
        <location evidence="12">Cell membrane</location>
        <topology evidence="12">Peripheral membrane protein</topology>
    </subcellularLocation>
</comment>
<keyword evidence="9 12" id="KW-0456">Lyase</keyword>
<evidence type="ECO:0000256" key="2">
    <source>
        <dbReference type="ARBA" id="ARBA00022475"/>
    </source>
</evidence>
<evidence type="ECO:0000313" key="14">
    <source>
        <dbReference type="Proteomes" id="UP001623592"/>
    </source>
</evidence>
<comment type="function">
    <text evidence="12">Catalyzes the formation of phosphatidylethanolamine (PtdEtn) from phosphatidylserine (PtdSer).</text>
</comment>
<dbReference type="Pfam" id="PF02666">
    <property type="entry name" value="PS_Dcarbxylase"/>
    <property type="match status" value="1"/>
</dbReference>
<feature type="modified residue" description="Pyruvic acid (Ser); by autocatalysis" evidence="12">
    <location>
        <position position="256"/>
    </location>
</feature>
<keyword evidence="4 12" id="KW-0210">Decarboxylase</keyword>
<dbReference type="Proteomes" id="UP001623592">
    <property type="component" value="Unassembled WGS sequence"/>
</dbReference>
<evidence type="ECO:0000256" key="7">
    <source>
        <dbReference type="ARBA" id="ARBA00023145"/>
    </source>
</evidence>
<proteinExistence type="inferred from homology"/>
<dbReference type="EMBL" id="JBJIAA010000010">
    <property type="protein sequence ID" value="MFL0251315.1"/>
    <property type="molecule type" value="Genomic_DNA"/>
</dbReference>
<evidence type="ECO:0000313" key="13">
    <source>
        <dbReference type="EMBL" id="MFL0251315.1"/>
    </source>
</evidence>
<comment type="similarity">
    <text evidence="12">Belongs to the phosphatidylserine decarboxylase family. PSD-B subfamily. Prokaryotic type II sub-subfamily.</text>
</comment>
<keyword evidence="2 12" id="KW-1003">Cell membrane</keyword>
<dbReference type="NCBIfam" id="TIGR00163">
    <property type="entry name" value="PS_decarb"/>
    <property type="match status" value="1"/>
</dbReference>
<feature type="active site" description="Charge relay system; for autoendoproteolytic cleavage activity" evidence="12">
    <location>
        <position position="113"/>
    </location>
</feature>
<organism evidence="13 14">
    <name type="scientific">Clostridium neuense</name>
    <dbReference type="NCBI Taxonomy" id="1728934"/>
    <lineage>
        <taxon>Bacteria</taxon>
        <taxon>Bacillati</taxon>
        <taxon>Bacillota</taxon>
        <taxon>Clostridia</taxon>
        <taxon>Eubacteriales</taxon>
        <taxon>Clostridiaceae</taxon>
        <taxon>Clostridium</taxon>
    </lineage>
</organism>
<comment type="catalytic activity">
    <reaction evidence="12">
        <text>a 1,2-diacyl-sn-glycero-3-phospho-L-serine + H(+) = a 1,2-diacyl-sn-glycero-3-phosphoethanolamine + CO2</text>
        <dbReference type="Rhea" id="RHEA:20828"/>
        <dbReference type="ChEBI" id="CHEBI:15378"/>
        <dbReference type="ChEBI" id="CHEBI:16526"/>
        <dbReference type="ChEBI" id="CHEBI:57262"/>
        <dbReference type="ChEBI" id="CHEBI:64612"/>
        <dbReference type="EC" id="4.1.1.65"/>
    </reaction>
</comment>
<keyword evidence="14" id="KW-1185">Reference proteome</keyword>
<keyword evidence="8 12" id="KW-0594">Phospholipid biosynthesis</keyword>
<dbReference type="GO" id="GO:0004609">
    <property type="term" value="F:phosphatidylserine decarboxylase activity"/>
    <property type="evidence" value="ECO:0007669"/>
    <property type="project" value="UniProtKB-EC"/>
</dbReference>
<dbReference type="HAMAP" id="MF_00663">
    <property type="entry name" value="PS_decarb_PSD_B_type2"/>
    <property type="match status" value="1"/>
</dbReference>
<feature type="site" description="Cleavage (non-hydrolytic); by autocatalysis" evidence="12">
    <location>
        <begin position="255"/>
        <end position="256"/>
    </location>
</feature>
<keyword evidence="7 12" id="KW-0865">Zymogen</keyword>
<evidence type="ECO:0000256" key="3">
    <source>
        <dbReference type="ARBA" id="ARBA00022516"/>
    </source>
</evidence>
<keyword evidence="11 12" id="KW-0670">Pyruvate</keyword>
<evidence type="ECO:0000256" key="1">
    <source>
        <dbReference type="ARBA" id="ARBA00005189"/>
    </source>
</evidence>
<dbReference type="InterPro" id="IPR003817">
    <property type="entry name" value="PS_Dcarbxylase"/>
</dbReference>
<keyword evidence="6 12" id="KW-0472">Membrane</keyword>
<keyword evidence="10 12" id="KW-1208">Phospholipid metabolism</keyword>
<comment type="PTM">
    <text evidence="12">Is synthesized initially as an inactive proenzyme. Formation of the active enzyme involves a self-maturation process in which the active site pyruvoyl group is generated from an internal serine residue via an autocatalytic post-translational modification. Two non-identical subunits are generated from the proenzyme in this reaction, and the pyruvate is formed at the N-terminus of the alpha chain, which is derived from the carboxyl end of the proenzyme. The autoendoproteolytic cleavage occurs by a canonical serine protease mechanism, in which the side chain hydroxyl group of the serine supplies its oxygen atom to form the C-terminus of the beta chain, while the remainder of the serine residue undergoes an oxidative deamination to produce ammonia and the pyruvoyl prosthetic group on the alpha chain. During this reaction, the Ser that is part of the protease active site of the proenzyme becomes the pyruvoyl prosthetic group, which constitutes an essential element of the active site of the mature decarboxylase.</text>
</comment>
<evidence type="ECO:0000256" key="8">
    <source>
        <dbReference type="ARBA" id="ARBA00023209"/>
    </source>
</evidence>
<evidence type="ECO:0000256" key="11">
    <source>
        <dbReference type="ARBA" id="ARBA00023317"/>
    </source>
</evidence>
<dbReference type="InterPro" id="IPR033179">
    <property type="entry name" value="PSD_type2_pro"/>
</dbReference>
<keyword evidence="3 12" id="KW-0444">Lipid biosynthesis</keyword>
<dbReference type="EC" id="4.1.1.65" evidence="12"/>
<feature type="active site" description="Charge relay system; for autoendoproteolytic cleavage activity" evidence="12">
    <location>
        <position position="256"/>
    </location>
</feature>
<gene>
    <name evidence="12" type="primary">psd</name>
    <name evidence="13" type="ORF">ACJDT4_12885</name>
</gene>
<feature type="chain" id="PRO_5044925314" description="Phosphatidylserine decarboxylase alpha chain" evidence="12">
    <location>
        <begin position="256"/>
        <end position="294"/>
    </location>
</feature>
<dbReference type="InterPro" id="IPR033177">
    <property type="entry name" value="PSD-B"/>
</dbReference>
<dbReference type="NCBIfam" id="NF001941">
    <property type="entry name" value="PRK00723.1"/>
    <property type="match status" value="1"/>
</dbReference>
<name>A0ABW8TIK6_9CLOT</name>
<comment type="cofactor">
    <cofactor evidence="12">
        <name>pyruvate</name>
        <dbReference type="ChEBI" id="CHEBI:15361"/>
    </cofactor>
    <text evidence="12">Binds 1 pyruvoyl group covalently per subunit.</text>
</comment>
<comment type="subunit">
    <text evidence="12">Heterodimer of a large membrane-associated beta subunit and a small pyruvoyl-containing alpha subunit.</text>
</comment>
<accession>A0ABW8TIK6</accession>
<evidence type="ECO:0000256" key="9">
    <source>
        <dbReference type="ARBA" id="ARBA00023239"/>
    </source>
</evidence>
<evidence type="ECO:0000256" key="12">
    <source>
        <dbReference type="HAMAP-Rule" id="MF_00663"/>
    </source>
</evidence>
<protein>
    <recommendedName>
        <fullName evidence="12">Phosphatidylserine decarboxylase proenzyme</fullName>
        <ecNumber evidence="12">4.1.1.65</ecNumber>
    </recommendedName>
    <component>
        <recommendedName>
            <fullName evidence="12">Phosphatidylserine decarboxylase alpha chain</fullName>
        </recommendedName>
    </component>
    <component>
        <recommendedName>
            <fullName evidence="12">Phosphatidylserine decarboxylase beta chain</fullName>
        </recommendedName>
    </component>
</protein>
<keyword evidence="5 12" id="KW-0443">Lipid metabolism</keyword>
<evidence type="ECO:0000256" key="5">
    <source>
        <dbReference type="ARBA" id="ARBA00023098"/>
    </source>
</evidence>
<evidence type="ECO:0000256" key="4">
    <source>
        <dbReference type="ARBA" id="ARBA00022793"/>
    </source>
</evidence>
<comment type="pathway">
    <text evidence="12">Phospholipid metabolism; phosphatidylethanolamine biosynthesis; phosphatidylethanolamine from CDP-diacylglycerol: step 2/2.</text>
</comment>
<dbReference type="PANTHER" id="PTHR10067:SF17">
    <property type="entry name" value="PHOSPHATIDYLSERINE DECARBOXYLASE PROENZYME 2"/>
    <property type="match status" value="1"/>
</dbReference>
<comment type="pathway">
    <text evidence="1">Lipid metabolism.</text>
</comment>
<reference evidence="13 14" key="1">
    <citation type="submission" date="2024-11" db="EMBL/GenBank/DDBJ databases">
        <authorList>
            <person name="Heng Y.C."/>
            <person name="Lim A.C.H."/>
            <person name="Lee J.K.Y."/>
            <person name="Kittelmann S."/>
        </authorList>
    </citation>
    <scope>NUCLEOTIDE SEQUENCE [LARGE SCALE GENOMIC DNA]</scope>
    <source>
        <strain evidence="13 14">WILCCON 0114</strain>
    </source>
</reference>